<evidence type="ECO:0000313" key="4">
    <source>
        <dbReference type="Proteomes" id="UP000552709"/>
    </source>
</evidence>
<dbReference type="EMBL" id="JACHFL010000006">
    <property type="protein sequence ID" value="MBB5363678.1"/>
    <property type="molecule type" value="Genomic_DNA"/>
</dbReference>
<proteinExistence type="predicted"/>
<comment type="caution">
    <text evidence="3">The sequence shown here is derived from an EMBL/GenBank/DDBJ whole genome shotgun (WGS) entry which is preliminary data.</text>
</comment>
<protein>
    <submittedName>
        <fullName evidence="3">Arginine utilization protein RocB</fullName>
    </submittedName>
</protein>
<dbReference type="AlphaFoldDB" id="A0A7W8JXD2"/>
<dbReference type="Pfam" id="PF01546">
    <property type="entry name" value="Peptidase_M20"/>
    <property type="match status" value="1"/>
</dbReference>
<sequence length="562" mass="60488">MTERSPWFDRTQDLALTLTRWPSVTGTPDEAAFGPRLRDFLARWPYFEAHPEHLWLSPIPGSDALNVFALVAGTEPDTVVLSGHYDTVSTAPYGELQPLATEPHTLLRALLAQLDREDLTAAEAQARADLRSGDFLPGRGLLDMKAGLAAGLAVLERYAACAAGERRSHLLLIASPDEEGASSGARHVAHLLPDLMGARNLHVRLGLNLDATNAAEDGQDGRTIYLGTVGKLLVSALVVGRPTHAGYPFDGTSAALMAAELVRRIEGHPDLADHAHGAAAPPPICLTMQDDRTRYDVTTPAAVWCAFNVLTHRRSPAEVLSQFEALAHEAADAALSTFRNRAEGAASPSAPGLADQRARILTVAELRALAVMRRGAAQVSALEAATPPGPDPLQASRHLTQGLLSLAGLEGPLIVLGFGGVHYPHAHVGDAPDGDDMRAWVEQQRAAFARQAGQTIGVRPYFAGISDISFFGQVPSAGTRDVVVRQTVHPAHCSPQREDALRFPVLNVGPWGRDYHQKLERVHQPYAFDTLPRLLWHLSVAAFPKRSRGPSEREGALLELHS</sequence>
<dbReference type="SUPFAM" id="SSF53187">
    <property type="entry name" value="Zn-dependent exopeptidases"/>
    <property type="match status" value="1"/>
</dbReference>
<organism evidence="3 4">
    <name type="scientific">Deinococcus humi</name>
    <dbReference type="NCBI Taxonomy" id="662880"/>
    <lineage>
        <taxon>Bacteria</taxon>
        <taxon>Thermotogati</taxon>
        <taxon>Deinococcota</taxon>
        <taxon>Deinococci</taxon>
        <taxon>Deinococcales</taxon>
        <taxon>Deinococcaceae</taxon>
        <taxon>Deinococcus</taxon>
    </lineage>
</organism>
<name>A0A7W8JXD2_9DEIO</name>
<dbReference type="RefSeq" id="WP_184133008.1">
    <property type="nucleotide sequence ID" value="NZ_JACHFL010000006.1"/>
</dbReference>
<dbReference type="GO" id="GO:0016787">
    <property type="term" value="F:hydrolase activity"/>
    <property type="evidence" value="ECO:0007669"/>
    <property type="project" value="UniProtKB-KW"/>
</dbReference>
<dbReference type="Proteomes" id="UP000552709">
    <property type="component" value="Unassembled WGS sequence"/>
</dbReference>
<dbReference type="InterPro" id="IPR036264">
    <property type="entry name" value="Bact_exopeptidase_dim_dom"/>
</dbReference>
<keyword evidence="4" id="KW-1185">Reference proteome</keyword>
<dbReference type="SUPFAM" id="SSF55031">
    <property type="entry name" value="Bacterial exopeptidase dimerisation domain"/>
    <property type="match status" value="1"/>
</dbReference>
<accession>A0A7W8JXD2</accession>
<dbReference type="InterPro" id="IPR002933">
    <property type="entry name" value="Peptidase_M20"/>
</dbReference>
<dbReference type="InterPro" id="IPR012166">
    <property type="entry name" value="Uncharacterised_RocB"/>
</dbReference>
<dbReference type="GO" id="GO:0046872">
    <property type="term" value="F:metal ion binding"/>
    <property type="evidence" value="ECO:0007669"/>
    <property type="project" value="UniProtKB-KW"/>
</dbReference>
<dbReference type="InterPro" id="IPR050072">
    <property type="entry name" value="Peptidase_M20A"/>
</dbReference>
<gene>
    <name evidence="3" type="ORF">HNQ08_002784</name>
</gene>
<dbReference type="PANTHER" id="PTHR43808">
    <property type="entry name" value="ACETYLORNITHINE DEACETYLASE"/>
    <property type="match status" value="1"/>
</dbReference>
<dbReference type="PANTHER" id="PTHR43808:SF27">
    <property type="entry name" value="PROTEIN ROCB"/>
    <property type="match status" value="1"/>
</dbReference>
<reference evidence="3 4" key="1">
    <citation type="submission" date="2020-08" db="EMBL/GenBank/DDBJ databases">
        <title>Genomic Encyclopedia of Type Strains, Phase IV (KMG-IV): sequencing the most valuable type-strain genomes for metagenomic binning, comparative biology and taxonomic classification.</title>
        <authorList>
            <person name="Goeker M."/>
        </authorList>
    </citation>
    <scope>NUCLEOTIDE SEQUENCE [LARGE SCALE GENOMIC DNA]</scope>
    <source>
        <strain evidence="3 4">DSM 27939</strain>
    </source>
</reference>
<keyword evidence="2" id="KW-0378">Hydrolase</keyword>
<evidence type="ECO:0000256" key="2">
    <source>
        <dbReference type="ARBA" id="ARBA00022801"/>
    </source>
</evidence>
<keyword evidence="1" id="KW-0479">Metal-binding</keyword>
<evidence type="ECO:0000256" key="1">
    <source>
        <dbReference type="ARBA" id="ARBA00022723"/>
    </source>
</evidence>
<dbReference type="PIRSF" id="PIRSF010386">
    <property type="entry name" value="RocB"/>
    <property type="match status" value="1"/>
</dbReference>
<dbReference type="Gene3D" id="3.40.630.10">
    <property type="entry name" value="Zn peptidases"/>
    <property type="match status" value="1"/>
</dbReference>
<evidence type="ECO:0000313" key="3">
    <source>
        <dbReference type="EMBL" id="MBB5363678.1"/>
    </source>
</evidence>